<evidence type="ECO:0000256" key="1">
    <source>
        <dbReference type="SAM" id="Phobius"/>
    </source>
</evidence>
<feature type="transmembrane region" description="Helical" evidence="1">
    <location>
        <begin position="211"/>
        <end position="235"/>
    </location>
</feature>
<proteinExistence type="predicted"/>
<dbReference type="OrthoDB" id="3350812at2759"/>
<dbReference type="InParanoid" id="A0A0H2RYV0"/>
<dbReference type="InterPro" id="IPR045340">
    <property type="entry name" value="DUF6533"/>
</dbReference>
<protein>
    <recommendedName>
        <fullName evidence="2">DUF6533 domain-containing protein</fullName>
    </recommendedName>
</protein>
<feature type="transmembrane region" description="Helical" evidence="1">
    <location>
        <begin position="59"/>
        <end position="82"/>
    </location>
</feature>
<sequence>MDPASIAEGIKLLRQTYHSMFFLNLARMGFLVLSLYDVILCFPDELESIWKARWSTGKVLYICCRYTSIFYLIFCVVFQFLVDCPLEVSRIFSKLEFCCAIFVYVPFQVLVGIRTYALYNRTRMIKWSIIILFTIYILIAIGMGILFSEKGTYAKLPLQGASCVLELQKYPTASVITLFIAGTTYDLVLWIILVVRVYQAYDQGQTRLMGVIFRLGLLYFTFVTAMYIVCAVLFIKLPSTELLISTAIAHLLQTTASVLSARFILHLRTYLNDLSIQSISVSPERIMRVEDERKFGYQTSTDDSLYSFELAPPR</sequence>
<evidence type="ECO:0000259" key="2">
    <source>
        <dbReference type="Pfam" id="PF20151"/>
    </source>
</evidence>
<organism evidence="3 4">
    <name type="scientific">Schizopora paradoxa</name>
    <dbReference type="NCBI Taxonomy" id="27342"/>
    <lineage>
        <taxon>Eukaryota</taxon>
        <taxon>Fungi</taxon>
        <taxon>Dikarya</taxon>
        <taxon>Basidiomycota</taxon>
        <taxon>Agaricomycotina</taxon>
        <taxon>Agaricomycetes</taxon>
        <taxon>Hymenochaetales</taxon>
        <taxon>Schizoporaceae</taxon>
        <taxon>Schizopora</taxon>
    </lineage>
</organism>
<keyword evidence="1" id="KW-0472">Membrane</keyword>
<keyword evidence="1" id="KW-0812">Transmembrane</keyword>
<feature type="transmembrane region" description="Helical" evidence="1">
    <location>
        <begin position="20"/>
        <end position="39"/>
    </location>
</feature>
<keyword evidence="4" id="KW-1185">Reference proteome</keyword>
<evidence type="ECO:0000313" key="4">
    <source>
        <dbReference type="Proteomes" id="UP000053477"/>
    </source>
</evidence>
<reference evidence="3 4" key="1">
    <citation type="submission" date="2015-04" db="EMBL/GenBank/DDBJ databases">
        <title>Complete genome sequence of Schizopora paradoxa KUC8140, a cosmopolitan wood degrader in East Asia.</title>
        <authorList>
            <consortium name="DOE Joint Genome Institute"/>
            <person name="Min B."/>
            <person name="Park H."/>
            <person name="Jang Y."/>
            <person name="Kim J.-J."/>
            <person name="Kim K.H."/>
            <person name="Pangilinan J."/>
            <person name="Lipzen A."/>
            <person name="Riley R."/>
            <person name="Grigoriev I.V."/>
            <person name="Spatafora J.W."/>
            <person name="Choi I.-G."/>
        </authorList>
    </citation>
    <scope>NUCLEOTIDE SEQUENCE [LARGE SCALE GENOMIC DNA]</scope>
    <source>
        <strain evidence="3 4">KUC8140</strain>
    </source>
</reference>
<feature type="domain" description="DUF6533" evidence="2">
    <location>
        <begin position="29"/>
        <end position="69"/>
    </location>
</feature>
<dbReference type="Pfam" id="PF20151">
    <property type="entry name" value="DUF6533"/>
    <property type="match status" value="1"/>
</dbReference>
<gene>
    <name evidence="3" type="ORF">SCHPADRAFT_907350</name>
</gene>
<dbReference type="Proteomes" id="UP000053477">
    <property type="component" value="Unassembled WGS sequence"/>
</dbReference>
<accession>A0A0H2RYV0</accession>
<dbReference type="EMBL" id="KQ086041">
    <property type="protein sequence ID" value="KLO09916.1"/>
    <property type="molecule type" value="Genomic_DNA"/>
</dbReference>
<feature type="transmembrane region" description="Helical" evidence="1">
    <location>
        <begin position="175"/>
        <end position="199"/>
    </location>
</feature>
<keyword evidence="1" id="KW-1133">Transmembrane helix</keyword>
<feature type="transmembrane region" description="Helical" evidence="1">
    <location>
        <begin position="94"/>
        <end position="113"/>
    </location>
</feature>
<feature type="transmembrane region" description="Helical" evidence="1">
    <location>
        <begin position="247"/>
        <end position="265"/>
    </location>
</feature>
<name>A0A0H2RYV0_9AGAM</name>
<dbReference type="AlphaFoldDB" id="A0A0H2RYV0"/>
<feature type="transmembrane region" description="Helical" evidence="1">
    <location>
        <begin position="125"/>
        <end position="147"/>
    </location>
</feature>
<evidence type="ECO:0000313" key="3">
    <source>
        <dbReference type="EMBL" id="KLO09916.1"/>
    </source>
</evidence>